<dbReference type="PANTHER" id="PTHR36194:SF1">
    <property type="entry name" value="S-LAYER-LIKE PROTEIN"/>
    <property type="match status" value="1"/>
</dbReference>
<dbReference type="PANTHER" id="PTHR36194">
    <property type="entry name" value="S-LAYER-LIKE PROTEIN"/>
    <property type="match status" value="1"/>
</dbReference>
<dbReference type="Gene3D" id="2.60.120.560">
    <property type="entry name" value="Exo-inulinase, domain 1"/>
    <property type="match status" value="1"/>
</dbReference>
<accession>A0ABX8BA16</accession>
<evidence type="ECO:0000313" key="2">
    <source>
        <dbReference type="Proteomes" id="UP000676506"/>
    </source>
</evidence>
<proteinExistence type="predicted"/>
<reference evidence="1 2" key="1">
    <citation type="submission" date="2021-03" db="EMBL/GenBank/DDBJ databases">
        <title>Genomic and phenotypic characterization of Chloracidobacterium isolates provides evidence for multiple species.</title>
        <authorList>
            <person name="Saini M.K."/>
            <person name="Costas A.M.G."/>
            <person name="Tank M."/>
            <person name="Bryant D.A."/>
        </authorList>
    </citation>
    <scope>NUCLEOTIDE SEQUENCE [LARGE SCALE GENOMIC DNA]</scope>
    <source>
        <strain evidence="1 2">BV2-C</strain>
    </source>
</reference>
<protein>
    <submittedName>
        <fullName evidence="1">PEGA domain-containing protein</fullName>
    </submittedName>
</protein>
<gene>
    <name evidence="1" type="ORF">J8C06_03470</name>
</gene>
<sequence>MRITAALFLIVLFIGAPSASILAQKEASVIIEKKIKTATYRPPSAGTLVVASNTPTGEVLVNSQPSGQLINGKFTKKLNPGRYRLEVRAADYENFTCDITITAGRSEAIIAELKPNFATLSIPNLRLRPTPKPAVFVDGQLLDEARWRLDGQRLEARISPPGTRKIQIRQGARAVYNATLKLEAATAKVEVAEPPKAILRIDSLPTARVYADDVYCGDVSADGSLVIEQLSPDETHRLRIEAERYRTFETDLTLTTEQPTLLRARLEAIIEFADNFTNLYKWDAPPGWAVEQQLLRVGGTNFAVGLPKEVGFRGCEINFDLRIAQGQRAAWVVRGRDERNGYVFILESPTPTTSRIDTYLYRDGVLGIPVQSDPLPLRFEARQWNRIRIVARDNKISHLITPSDSPDEISVALFQDRDKLFPYGAAGFASLADATFYVGGFVVCPEGAVCRPEIK</sequence>
<name>A0ABX8BA16_9BACT</name>
<dbReference type="EMBL" id="CP072648">
    <property type="protein sequence ID" value="QUW03511.1"/>
    <property type="molecule type" value="Genomic_DNA"/>
</dbReference>
<keyword evidence="2" id="KW-1185">Reference proteome</keyword>
<dbReference type="Proteomes" id="UP000676506">
    <property type="component" value="Chromosome 1"/>
</dbReference>
<evidence type="ECO:0000313" key="1">
    <source>
        <dbReference type="EMBL" id="QUW03511.1"/>
    </source>
</evidence>
<organism evidence="1 2">
    <name type="scientific">Chloracidobacterium validum</name>
    <dbReference type="NCBI Taxonomy" id="2821543"/>
    <lineage>
        <taxon>Bacteria</taxon>
        <taxon>Pseudomonadati</taxon>
        <taxon>Acidobacteriota</taxon>
        <taxon>Terriglobia</taxon>
        <taxon>Terriglobales</taxon>
        <taxon>Acidobacteriaceae</taxon>
        <taxon>Chloracidobacterium</taxon>
    </lineage>
</organism>
<dbReference type="RefSeq" id="WP_211429401.1">
    <property type="nucleotide sequence ID" value="NZ_CP072648.1"/>
</dbReference>